<evidence type="ECO:0000256" key="2">
    <source>
        <dbReference type="ARBA" id="ARBA00022475"/>
    </source>
</evidence>
<feature type="domain" description="EamA" evidence="7">
    <location>
        <begin position="8"/>
        <end position="135"/>
    </location>
</feature>
<feature type="transmembrane region" description="Helical" evidence="6">
    <location>
        <begin position="148"/>
        <end position="166"/>
    </location>
</feature>
<dbReference type="OrthoDB" id="9804865at2"/>
<keyword evidence="4 6" id="KW-1133">Transmembrane helix</keyword>
<feature type="transmembrane region" description="Helical" evidence="6">
    <location>
        <begin position="7"/>
        <end position="24"/>
    </location>
</feature>
<proteinExistence type="predicted"/>
<dbReference type="Proteomes" id="UP000280507">
    <property type="component" value="Unassembled WGS sequence"/>
</dbReference>
<protein>
    <submittedName>
        <fullName evidence="8">DMT family transporter</fullName>
    </submittedName>
</protein>
<organism evidence="8 9">
    <name type="scientific">Marinomonas hwangdonensis</name>
    <dbReference type="NCBI Taxonomy" id="1053647"/>
    <lineage>
        <taxon>Bacteria</taxon>
        <taxon>Pseudomonadati</taxon>
        <taxon>Pseudomonadota</taxon>
        <taxon>Gammaproteobacteria</taxon>
        <taxon>Oceanospirillales</taxon>
        <taxon>Oceanospirillaceae</taxon>
        <taxon>Marinomonas</taxon>
    </lineage>
</organism>
<dbReference type="InterPro" id="IPR051258">
    <property type="entry name" value="Diverse_Substrate_Transporter"/>
</dbReference>
<evidence type="ECO:0000259" key="7">
    <source>
        <dbReference type="Pfam" id="PF00892"/>
    </source>
</evidence>
<keyword evidence="9" id="KW-1185">Reference proteome</keyword>
<feature type="transmembrane region" description="Helical" evidence="6">
    <location>
        <begin position="235"/>
        <end position="255"/>
    </location>
</feature>
<comment type="caution">
    <text evidence="8">The sequence shown here is derived from an EMBL/GenBank/DDBJ whole genome shotgun (WGS) entry which is preliminary data.</text>
</comment>
<dbReference type="GO" id="GO:0005886">
    <property type="term" value="C:plasma membrane"/>
    <property type="evidence" value="ECO:0007669"/>
    <property type="project" value="UniProtKB-SubCell"/>
</dbReference>
<evidence type="ECO:0000313" key="9">
    <source>
        <dbReference type="Proteomes" id="UP000280507"/>
    </source>
</evidence>
<gene>
    <name evidence="8" type="ORF">EBI00_13275</name>
</gene>
<evidence type="ECO:0000256" key="1">
    <source>
        <dbReference type="ARBA" id="ARBA00004651"/>
    </source>
</evidence>
<feature type="transmembrane region" description="Helical" evidence="6">
    <location>
        <begin position="173"/>
        <end position="194"/>
    </location>
</feature>
<dbReference type="RefSeq" id="WP_123096424.1">
    <property type="nucleotide sequence ID" value="NZ_RIZG01000008.1"/>
</dbReference>
<dbReference type="EMBL" id="RIZG01000008">
    <property type="protein sequence ID" value="RNF49329.1"/>
    <property type="molecule type" value="Genomic_DNA"/>
</dbReference>
<dbReference type="AlphaFoldDB" id="A0A3M8PZL9"/>
<dbReference type="SUPFAM" id="SSF103481">
    <property type="entry name" value="Multidrug resistance efflux transporter EmrE"/>
    <property type="match status" value="2"/>
</dbReference>
<reference evidence="8 9" key="1">
    <citation type="journal article" date="2012" name="Int. J. Syst. Evol. Microbiol.">
        <title>Marinomonas hwangdonensis sp. nov., isolated from seawater.</title>
        <authorList>
            <person name="Jung Y.T."/>
            <person name="Oh T.K."/>
            <person name="Yoon J.H."/>
        </authorList>
    </citation>
    <scope>NUCLEOTIDE SEQUENCE [LARGE SCALE GENOMIC DNA]</scope>
    <source>
        <strain evidence="8 9">HDW-15</strain>
    </source>
</reference>
<feature type="transmembrane region" description="Helical" evidence="6">
    <location>
        <begin position="119"/>
        <end position="136"/>
    </location>
</feature>
<feature type="transmembrane region" description="Helical" evidence="6">
    <location>
        <begin position="206"/>
        <end position="223"/>
    </location>
</feature>
<dbReference type="InterPro" id="IPR000620">
    <property type="entry name" value="EamA_dom"/>
</dbReference>
<feature type="transmembrane region" description="Helical" evidence="6">
    <location>
        <begin position="87"/>
        <end position="112"/>
    </location>
</feature>
<name>A0A3M8PZL9_9GAMM</name>
<dbReference type="Gene3D" id="1.10.3730.20">
    <property type="match status" value="1"/>
</dbReference>
<keyword evidence="5 6" id="KW-0472">Membrane</keyword>
<feature type="domain" description="EamA" evidence="7">
    <location>
        <begin position="150"/>
        <end position="276"/>
    </location>
</feature>
<comment type="subcellular location">
    <subcellularLocation>
        <location evidence="1">Cell membrane</location>
        <topology evidence="1">Multi-pass membrane protein</topology>
    </subcellularLocation>
</comment>
<evidence type="ECO:0000256" key="4">
    <source>
        <dbReference type="ARBA" id="ARBA00022989"/>
    </source>
</evidence>
<dbReference type="PANTHER" id="PTHR42920">
    <property type="entry name" value="OS03G0707200 PROTEIN-RELATED"/>
    <property type="match status" value="1"/>
</dbReference>
<sequence length="294" mass="31587">MTTSHGFLWLTAIIWGFAFVAQSVGMDSLGPYSFNAARFTLAALSMLPLAYLFERHRKADFVLTIQAGTIAGVILFLGATLQQVGLLYTTAANAGFITAMYMLFVPIISLFLKHTIARNTWLGIILALIGLYILTIGPNLSLQKGDGIELIGAFFWAGHVLVVGFYSRKVPIISFSIIQLVIVAICSWIMALSFEQPTLQAIQLSWLPLVYAGIASSAIAYSLQTLGQKKVAPSSAALILSTEAVFAAIGGWLLLSEALSSRELAGCALIFVGMMVSQWPTKHLKSVAPVAPAN</sequence>
<keyword evidence="3 6" id="KW-0812">Transmembrane</keyword>
<evidence type="ECO:0000313" key="8">
    <source>
        <dbReference type="EMBL" id="RNF49329.1"/>
    </source>
</evidence>
<keyword evidence="2" id="KW-1003">Cell membrane</keyword>
<evidence type="ECO:0000256" key="6">
    <source>
        <dbReference type="SAM" id="Phobius"/>
    </source>
</evidence>
<accession>A0A3M8PZL9</accession>
<evidence type="ECO:0000256" key="5">
    <source>
        <dbReference type="ARBA" id="ARBA00023136"/>
    </source>
</evidence>
<feature type="transmembrane region" description="Helical" evidence="6">
    <location>
        <begin position="36"/>
        <end position="54"/>
    </location>
</feature>
<dbReference type="Pfam" id="PF00892">
    <property type="entry name" value="EamA"/>
    <property type="match status" value="2"/>
</dbReference>
<evidence type="ECO:0000256" key="3">
    <source>
        <dbReference type="ARBA" id="ARBA00022692"/>
    </source>
</evidence>
<dbReference type="InterPro" id="IPR037185">
    <property type="entry name" value="EmrE-like"/>
</dbReference>
<feature type="transmembrane region" description="Helical" evidence="6">
    <location>
        <begin position="61"/>
        <end position="81"/>
    </location>
</feature>
<dbReference type="PANTHER" id="PTHR42920:SF5">
    <property type="entry name" value="EAMA DOMAIN-CONTAINING PROTEIN"/>
    <property type="match status" value="1"/>
</dbReference>